<dbReference type="AlphaFoldDB" id="A0A494TBE2"/>
<proteinExistence type="predicted"/>
<dbReference type="Proteomes" id="UP000276254">
    <property type="component" value="Chromosome"/>
</dbReference>
<dbReference type="RefSeq" id="WP_121153381.1">
    <property type="nucleotide sequence ID" value="NZ_CP032829.1"/>
</dbReference>
<protein>
    <submittedName>
        <fullName evidence="1">Uncharacterized protein</fullName>
    </submittedName>
</protein>
<name>A0A494TBE2_SPHPE</name>
<evidence type="ECO:0000313" key="2">
    <source>
        <dbReference type="Proteomes" id="UP000276254"/>
    </source>
</evidence>
<sequence length="100" mass="10250">MSDVSGKWDCVTKSPLGELKTVLTVVVDGNTFTGSNSGAQGSMDITDGKVDGNTLTWTMDMKVPMPMVLECNATIDGETLTGGVKAGAFGTSPMSGTRAA</sequence>
<accession>A0A494TBE2</accession>
<gene>
    <name evidence="1" type="ORF">D3Y57_13300</name>
</gene>
<reference evidence="1 2" key="1">
    <citation type="submission" date="2018-09" db="EMBL/GenBank/DDBJ databases">
        <title>Sphingomonas peninsula sp. nov., isolated from fildes peninsula, Antarctic soil.</title>
        <authorList>
            <person name="Yingchao G."/>
        </authorList>
    </citation>
    <scope>NUCLEOTIDE SEQUENCE [LARGE SCALE GENOMIC DNA]</scope>
    <source>
        <strain evidence="1 2">YZ-8</strain>
    </source>
</reference>
<organism evidence="1 2">
    <name type="scientific">Sphingomonas paeninsulae</name>
    <dbReference type="NCBI Taxonomy" id="2319844"/>
    <lineage>
        <taxon>Bacteria</taxon>
        <taxon>Pseudomonadati</taxon>
        <taxon>Pseudomonadota</taxon>
        <taxon>Alphaproteobacteria</taxon>
        <taxon>Sphingomonadales</taxon>
        <taxon>Sphingomonadaceae</taxon>
        <taxon>Sphingomonas</taxon>
    </lineage>
</organism>
<evidence type="ECO:0000313" key="1">
    <source>
        <dbReference type="EMBL" id="AYJ86759.1"/>
    </source>
</evidence>
<dbReference type="KEGG" id="spha:D3Y57_13300"/>
<dbReference type="OrthoDB" id="5145750at2"/>
<dbReference type="EMBL" id="CP032829">
    <property type="protein sequence ID" value="AYJ86759.1"/>
    <property type="molecule type" value="Genomic_DNA"/>
</dbReference>
<keyword evidence="2" id="KW-1185">Reference proteome</keyword>